<evidence type="ECO:0000256" key="6">
    <source>
        <dbReference type="SAM" id="Phobius"/>
    </source>
</evidence>
<evidence type="ECO:0000256" key="4">
    <source>
        <dbReference type="ARBA" id="ARBA00022989"/>
    </source>
</evidence>
<evidence type="ECO:0000256" key="1">
    <source>
        <dbReference type="ARBA" id="ARBA00004479"/>
    </source>
</evidence>
<protein>
    <submittedName>
        <fullName evidence="7">PLDX1-like protein</fullName>
    </submittedName>
</protein>
<evidence type="ECO:0000256" key="2">
    <source>
        <dbReference type="ARBA" id="ARBA00022692"/>
    </source>
</evidence>
<proteinExistence type="predicted"/>
<dbReference type="EMBL" id="CP111012">
    <property type="protein sequence ID" value="WAQ93817.1"/>
    <property type="molecule type" value="Genomic_DNA"/>
</dbReference>
<name>A0ABY7D813_MYAAR</name>
<organism evidence="7 8">
    <name type="scientific">Mya arenaria</name>
    <name type="common">Soft-shell clam</name>
    <dbReference type="NCBI Taxonomy" id="6604"/>
    <lineage>
        <taxon>Eukaryota</taxon>
        <taxon>Metazoa</taxon>
        <taxon>Spiralia</taxon>
        <taxon>Lophotrochozoa</taxon>
        <taxon>Mollusca</taxon>
        <taxon>Bivalvia</taxon>
        <taxon>Autobranchia</taxon>
        <taxon>Heteroconchia</taxon>
        <taxon>Euheterodonta</taxon>
        <taxon>Imparidentia</taxon>
        <taxon>Neoheterodontei</taxon>
        <taxon>Myida</taxon>
        <taxon>Myoidea</taxon>
        <taxon>Myidae</taxon>
        <taxon>Mya</taxon>
    </lineage>
</organism>
<evidence type="ECO:0000313" key="7">
    <source>
        <dbReference type="EMBL" id="WAQ93817.1"/>
    </source>
</evidence>
<keyword evidence="3" id="KW-0732">Signal</keyword>
<keyword evidence="6" id="KW-0472">Membrane</keyword>
<evidence type="ECO:0000256" key="3">
    <source>
        <dbReference type="ARBA" id="ARBA00022729"/>
    </source>
</evidence>
<comment type="subcellular location">
    <subcellularLocation>
        <location evidence="1">Membrane</location>
        <topology evidence="1">Single-pass type I membrane protein</topology>
    </subcellularLocation>
</comment>
<evidence type="ECO:0000256" key="5">
    <source>
        <dbReference type="SAM" id="MobiDB-lite"/>
    </source>
</evidence>
<keyword evidence="4 6" id="KW-1133">Transmembrane helix</keyword>
<keyword evidence="2 6" id="KW-0812">Transmembrane</keyword>
<gene>
    <name evidence="7" type="ORF">MAR_006288</name>
</gene>
<reference evidence="7" key="1">
    <citation type="submission" date="2022-11" db="EMBL/GenBank/DDBJ databases">
        <title>Centuries of genome instability and evolution in soft-shell clam transmissible cancer (bioRxiv).</title>
        <authorList>
            <person name="Hart S.F.M."/>
            <person name="Yonemitsu M.A."/>
            <person name="Giersch R.M."/>
            <person name="Beal B.F."/>
            <person name="Arriagada G."/>
            <person name="Davis B.W."/>
            <person name="Ostrander E.A."/>
            <person name="Goff S.P."/>
            <person name="Metzger M.J."/>
        </authorList>
    </citation>
    <scope>NUCLEOTIDE SEQUENCE</scope>
    <source>
        <strain evidence="7">MELC-2E11</strain>
        <tissue evidence="7">Siphon/mantle</tissue>
    </source>
</reference>
<keyword evidence="8" id="KW-1185">Reference proteome</keyword>
<feature type="non-terminal residue" evidence="7">
    <location>
        <position position="1"/>
    </location>
</feature>
<dbReference type="PANTHER" id="PTHR13055:SF12">
    <property type="entry name" value="LD40707P"/>
    <property type="match status" value="1"/>
</dbReference>
<dbReference type="PANTHER" id="PTHR13055">
    <property type="entry name" value="TUMOR ENDOTHELIAL MARKER 7 RELATED"/>
    <property type="match status" value="1"/>
</dbReference>
<feature type="region of interest" description="Disordered" evidence="5">
    <location>
        <begin position="100"/>
        <end position="119"/>
    </location>
</feature>
<evidence type="ECO:0000313" key="8">
    <source>
        <dbReference type="Proteomes" id="UP001164746"/>
    </source>
</evidence>
<sequence length="516" mass="57836">SSPSTLLCAPIGDLFTALGPEEGERSRLIPLCDAPDFSWLVGTGSAGTTRDFNHEFMNLKLAQGATVNGRELQKGVGSGRKGFEHEDSVSLKDASVISLEERHRRQSGDAPAQGDTTTAPNLLDYNIMHDDHTYYRSTMLLREMADSYWVELLDQVGHTTLSDSHRTAVSPAARQTHSYQSIRDHVVERALSLSLVSQVRYPTVCNIPPQRYDDIKKASLSFIYMSPFIHKFLTATQYIAPLMANFDTKTGGKNSTVVFKHVGFLYMSPFLHQWLTATQYIAPLMANFDLSVGNNSEILIKPFDQKFVVEWRDVHLQDQNDTGTFRFQVILHYNGSIIFVYKKMPIRPSQISDRNHKVAFGLSDAFYYDTEYVDDDGQSKKRRTIYEYHRVVLNTTEIQEGTVSGSANCSMIPTKHPEKQTDTTSDTLHFVDDHSNMPNDGVGTKVAVIVIVIVLVVILVGSIAGWIYYAYTHPTSASGMWLMEHRPSQMKAKMANMKFWKSNGAAGDKYAVESSA</sequence>
<feature type="transmembrane region" description="Helical" evidence="6">
    <location>
        <begin position="446"/>
        <end position="471"/>
    </location>
</feature>
<accession>A0ABY7D813</accession>
<dbReference type="InterPro" id="IPR031152">
    <property type="entry name" value="PLXDC"/>
</dbReference>
<dbReference type="Proteomes" id="UP001164746">
    <property type="component" value="Chromosome 1"/>
</dbReference>